<dbReference type="AlphaFoldDB" id="A0A6J6PAY6"/>
<name>A0A6J6PAY6_9ZZZZ</name>
<dbReference type="SUPFAM" id="SSF55781">
    <property type="entry name" value="GAF domain-like"/>
    <property type="match status" value="1"/>
</dbReference>
<dbReference type="SUPFAM" id="SSF46785">
    <property type="entry name" value="Winged helix' DNA-binding domain"/>
    <property type="match status" value="1"/>
</dbReference>
<organism evidence="6">
    <name type="scientific">freshwater metagenome</name>
    <dbReference type="NCBI Taxonomy" id="449393"/>
    <lineage>
        <taxon>unclassified sequences</taxon>
        <taxon>metagenomes</taxon>
        <taxon>ecological metagenomes</taxon>
    </lineage>
</organism>
<dbReference type="SMART" id="SM00346">
    <property type="entry name" value="HTH_ICLR"/>
    <property type="match status" value="1"/>
</dbReference>
<dbReference type="InterPro" id="IPR036390">
    <property type="entry name" value="WH_DNA-bd_sf"/>
</dbReference>
<evidence type="ECO:0000256" key="2">
    <source>
        <dbReference type="ARBA" id="ARBA00023125"/>
    </source>
</evidence>
<evidence type="ECO:0000259" key="5">
    <source>
        <dbReference type="PROSITE" id="PS51078"/>
    </source>
</evidence>
<keyword evidence="2" id="KW-0238">DNA-binding</keyword>
<accession>A0A6J6PAY6</accession>
<dbReference type="Pfam" id="PF01614">
    <property type="entry name" value="IclR_C"/>
    <property type="match status" value="1"/>
</dbReference>
<dbReference type="GO" id="GO:0045892">
    <property type="term" value="P:negative regulation of DNA-templated transcription"/>
    <property type="evidence" value="ECO:0007669"/>
    <property type="project" value="TreeGrafter"/>
</dbReference>
<dbReference type="InterPro" id="IPR005471">
    <property type="entry name" value="Tscrpt_reg_IclR_N"/>
</dbReference>
<feature type="domain" description="HTH iclR-type" evidence="4">
    <location>
        <begin position="8"/>
        <end position="68"/>
    </location>
</feature>
<evidence type="ECO:0000256" key="3">
    <source>
        <dbReference type="ARBA" id="ARBA00023163"/>
    </source>
</evidence>
<dbReference type="PANTHER" id="PTHR30136:SF24">
    <property type="entry name" value="HTH-TYPE TRANSCRIPTIONAL REPRESSOR ALLR"/>
    <property type="match status" value="1"/>
</dbReference>
<evidence type="ECO:0000259" key="4">
    <source>
        <dbReference type="PROSITE" id="PS51077"/>
    </source>
</evidence>
<evidence type="ECO:0000256" key="1">
    <source>
        <dbReference type="ARBA" id="ARBA00023015"/>
    </source>
</evidence>
<evidence type="ECO:0000313" key="6">
    <source>
        <dbReference type="EMBL" id="CAB4696019.1"/>
    </source>
</evidence>
<gene>
    <name evidence="6" type="ORF">UFOPK2366_01009</name>
</gene>
<dbReference type="Gene3D" id="3.30.450.40">
    <property type="match status" value="1"/>
</dbReference>
<keyword evidence="1" id="KW-0805">Transcription regulation</keyword>
<protein>
    <submittedName>
        <fullName evidence="6">Unannotated protein</fullName>
    </submittedName>
</protein>
<keyword evidence="3" id="KW-0804">Transcription</keyword>
<dbReference type="GO" id="GO:0003700">
    <property type="term" value="F:DNA-binding transcription factor activity"/>
    <property type="evidence" value="ECO:0007669"/>
    <property type="project" value="TreeGrafter"/>
</dbReference>
<proteinExistence type="predicted"/>
<dbReference type="GO" id="GO:0003677">
    <property type="term" value="F:DNA binding"/>
    <property type="evidence" value="ECO:0007669"/>
    <property type="project" value="UniProtKB-KW"/>
</dbReference>
<feature type="domain" description="IclR-ED" evidence="5">
    <location>
        <begin position="62"/>
        <end position="250"/>
    </location>
</feature>
<dbReference type="Pfam" id="PF09339">
    <property type="entry name" value="HTH_IclR"/>
    <property type="match status" value="1"/>
</dbReference>
<dbReference type="InterPro" id="IPR050707">
    <property type="entry name" value="HTH_MetabolicPath_Reg"/>
</dbReference>
<dbReference type="InterPro" id="IPR014757">
    <property type="entry name" value="Tscrpt_reg_IclR_C"/>
</dbReference>
<reference evidence="6" key="1">
    <citation type="submission" date="2020-05" db="EMBL/GenBank/DDBJ databases">
        <authorList>
            <person name="Chiriac C."/>
            <person name="Salcher M."/>
            <person name="Ghai R."/>
            <person name="Kavagutti S V."/>
        </authorList>
    </citation>
    <scope>NUCLEOTIDE SEQUENCE</scope>
</reference>
<dbReference type="PROSITE" id="PS51078">
    <property type="entry name" value="ICLR_ED"/>
    <property type="match status" value="1"/>
</dbReference>
<dbReference type="Gene3D" id="1.10.10.10">
    <property type="entry name" value="Winged helix-like DNA-binding domain superfamily/Winged helix DNA-binding domain"/>
    <property type="match status" value="1"/>
</dbReference>
<dbReference type="PROSITE" id="PS51077">
    <property type="entry name" value="HTH_ICLR"/>
    <property type="match status" value="1"/>
</dbReference>
<dbReference type="InterPro" id="IPR029016">
    <property type="entry name" value="GAF-like_dom_sf"/>
</dbReference>
<dbReference type="PANTHER" id="PTHR30136">
    <property type="entry name" value="HELIX-TURN-HELIX TRANSCRIPTIONAL REGULATOR, ICLR FAMILY"/>
    <property type="match status" value="1"/>
</dbReference>
<sequence length="250" mass="26393">MASSTSGIQSIERAFSVLLAVATEAGGITDVARRVGLPVSTVARLLSTLEQLQAVVRQDDGVSYRIGPTVSSLAAGNDTTLIGRARPFLAELVEHVGETAGLSVLDGNEVLYLDHVGAENVIQIQDWTGKRTPFHVVSSGLVLLAHSSPKAIDKLLAGSLEQFTEHTTVSAKKLRQRLAAIRDAGCAWTIEEFQIGLTSVAAPVFNSKGQPVAAIHCHGPSYRFATAASRTTIETAVIAAARRLSATKLD</sequence>
<dbReference type="InterPro" id="IPR036388">
    <property type="entry name" value="WH-like_DNA-bd_sf"/>
</dbReference>
<dbReference type="EMBL" id="CAEZXM010000174">
    <property type="protein sequence ID" value="CAB4696019.1"/>
    <property type="molecule type" value="Genomic_DNA"/>
</dbReference>